<dbReference type="SUPFAM" id="SSF46785">
    <property type="entry name" value="Winged helix' DNA-binding domain"/>
    <property type="match status" value="1"/>
</dbReference>
<comment type="caution">
    <text evidence="2">The sequence shown here is derived from an EMBL/GenBank/DDBJ whole genome shotgun (WGS) entry which is preliminary data.</text>
</comment>
<sequence length="110" mass="12310">MDNHQLDALFAALADPTRRAIVARLTEGEVTVSDLADPHDMALPSFLKHLTRLEAAGLIQTRKQGRTRICTLHPEALSEATTWIDRQRTAWEGRLNRLEALLSQPDTPDT</sequence>
<gene>
    <name evidence="2" type="ORF">JANAI62_32990</name>
</gene>
<dbReference type="CDD" id="cd00090">
    <property type="entry name" value="HTH_ARSR"/>
    <property type="match status" value="1"/>
</dbReference>
<evidence type="ECO:0000313" key="3">
    <source>
        <dbReference type="Proteomes" id="UP000786693"/>
    </source>
</evidence>
<accession>A0ABQ4NQQ4</accession>
<dbReference type="PANTHER" id="PTHR38600:SF2">
    <property type="entry name" value="SLL0088 PROTEIN"/>
    <property type="match status" value="1"/>
</dbReference>
<dbReference type="InterPro" id="IPR036390">
    <property type="entry name" value="WH_DNA-bd_sf"/>
</dbReference>
<dbReference type="InterPro" id="IPR001845">
    <property type="entry name" value="HTH_ArsR_DNA-bd_dom"/>
</dbReference>
<dbReference type="EMBL" id="BPFH01000007">
    <property type="protein sequence ID" value="GIT96676.1"/>
    <property type="molecule type" value="Genomic_DNA"/>
</dbReference>
<dbReference type="PROSITE" id="PS50987">
    <property type="entry name" value="HTH_ARSR_2"/>
    <property type="match status" value="1"/>
</dbReference>
<dbReference type="NCBIfam" id="NF033788">
    <property type="entry name" value="HTH_metalloreg"/>
    <property type="match status" value="1"/>
</dbReference>
<dbReference type="Gene3D" id="1.10.10.10">
    <property type="entry name" value="Winged helix-like DNA-binding domain superfamily/Winged helix DNA-binding domain"/>
    <property type="match status" value="1"/>
</dbReference>
<dbReference type="InterPro" id="IPR011991">
    <property type="entry name" value="ArsR-like_HTH"/>
</dbReference>
<dbReference type="RefSeq" id="WP_220750176.1">
    <property type="nucleotide sequence ID" value="NZ_BPFH01000007.1"/>
</dbReference>
<name>A0ABQ4NQQ4_9RHOB</name>
<keyword evidence="3" id="KW-1185">Reference proteome</keyword>
<dbReference type="InterPro" id="IPR036388">
    <property type="entry name" value="WH-like_DNA-bd_sf"/>
</dbReference>
<organism evidence="2 3">
    <name type="scientific">Jannaschia pagri</name>
    <dbReference type="NCBI Taxonomy" id="2829797"/>
    <lineage>
        <taxon>Bacteria</taxon>
        <taxon>Pseudomonadati</taxon>
        <taxon>Pseudomonadota</taxon>
        <taxon>Alphaproteobacteria</taxon>
        <taxon>Rhodobacterales</taxon>
        <taxon>Roseobacteraceae</taxon>
        <taxon>Jannaschia</taxon>
    </lineage>
</organism>
<proteinExistence type="predicted"/>
<protein>
    <recommendedName>
        <fullName evidence="1">HTH arsR-type domain-containing protein</fullName>
    </recommendedName>
</protein>
<feature type="domain" description="HTH arsR-type" evidence="1">
    <location>
        <begin position="1"/>
        <end position="92"/>
    </location>
</feature>
<reference evidence="2 3" key="1">
    <citation type="submission" date="2021-05" db="EMBL/GenBank/DDBJ databases">
        <title>Bacteria Genome sequencing.</title>
        <authorList>
            <person name="Takabe Y."/>
            <person name="Nakajima Y."/>
            <person name="Suzuki S."/>
            <person name="Shiozaki T."/>
        </authorList>
    </citation>
    <scope>NUCLEOTIDE SEQUENCE [LARGE SCALE GENOMIC DNA]</scope>
    <source>
        <strain evidence="2 3">AI_62</strain>
    </source>
</reference>
<dbReference type="SMART" id="SM00418">
    <property type="entry name" value="HTH_ARSR"/>
    <property type="match status" value="1"/>
</dbReference>
<evidence type="ECO:0000313" key="2">
    <source>
        <dbReference type="EMBL" id="GIT96676.1"/>
    </source>
</evidence>
<dbReference type="PRINTS" id="PR00778">
    <property type="entry name" value="HTHARSR"/>
</dbReference>
<dbReference type="Proteomes" id="UP000786693">
    <property type="component" value="Unassembled WGS sequence"/>
</dbReference>
<evidence type="ECO:0000259" key="1">
    <source>
        <dbReference type="PROSITE" id="PS50987"/>
    </source>
</evidence>
<dbReference type="PANTHER" id="PTHR38600">
    <property type="entry name" value="TRANSCRIPTIONAL REGULATORY PROTEIN"/>
    <property type="match status" value="1"/>
</dbReference>
<dbReference type="Pfam" id="PF12840">
    <property type="entry name" value="HTH_20"/>
    <property type="match status" value="1"/>
</dbReference>